<evidence type="ECO:0000256" key="1">
    <source>
        <dbReference type="SAM" id="Phobius"/>
    </source>
</evidence>
<keyword evidence="2" id="KW-0732">Signal</keyword>
<keyword evidence="1" id="KW-0812">Transmembrane</keyword>
<name>A0A455AE42_PHYMC</name>
<keyword evidence="1" id="KW-1133">Transmembrane helix</keyword>
<dbReference type="Proteomes" id="UP000248484">
    <property type="component" value="Chromosome 18"/>
</dbReference>
<dbReference type="AlphaFoldDB" id="A0A455AE42"/>
<evidence type="ECO:0000313" key="4">
    <source>
        <dbReference type="RefSeq" id="XP_028334442.1"/>
    </source>
</evidence>
<feature type="signal peptide" evidence="2">
    <location>
        <begin position="1"/>
        <end position="23"/>
    </location>
</feature>
<gene>
    <name evidence="4" type="primary">LOC114484177</name>
</gene>
<dbReference type="GeneID" id="114484177"/>
<reference evidence="4" key="1">
    <citation type="submission" date="2025-08" db="UniProtKB">
        <authorList>
            <consortium name="RefSeq"/>
        </authorList>
    </citation>
    <scope>IDENTIFICATION</scope>
    <source>
        <tissue evidence="4">Muscle</tissue>
    </source>
</reference>
<dbReference type="PROSITE" id="PS51257">
    <property type="entry name" value="PROKAR_LIPOPROTEIN"/>
    <property type="match status" value="1"/>
</dbReference>
<organism evidence="3 4">
    <name type="scientific">Physeter macrocephalus</name>
    <name type="common">Sperm whale</name>
    <name type="synonym">Physeter catodon</name>
    <dbReference type="NCBI Taxonomy" id="9755"/>
    <lineage>
        <taxon>Eukaryota</taxon>
        <taxon>Metazoa</taxon>
        <taxon>Chordata</taxon>
        <taxon>Craniata</taxon>
        <taxon>Vertebrata</taxon>
        <taxon>Euteleostomi</taxon>
        <taxon>Mammalia</taxon>
        <taxon>Eutheria</taxon>
        <taxon>Laurasiatheria</taxon>
        <taxon>Artiodactyla</taxon>
        <taxon>Whippomorpha</taxon>
        <taxon>Cetacea</taxon>
        <taxon>Odontoceti</taxon>
        <taxon>Physeteridae</taxon>
        <taxon>Physeter</taxon>
    </lineage>
</organism>
<keyword evidence="3" id="KW-1185">Reference proteome</keyword>
<dbReference type="KEGG" id="pcad:114484177"/>
<dbReference type="InParanoid" id="A0A455AE42"/>
<proteinExistence type="predicted"/>
<accession>A0A455AE42</accession>
<protein>
    <submittedName>
        <fullName evidence="4">Uncharacterized protein</fullName>
    </submittedName>
</protein>
<feature type="transmembrane region" description="Helical" evidence="1">
    <location>
        <begin position="273"/>
        <end position="295"/>
    </location>
</feature>
<keyword evidence="1" id="KW-0472">Membrane</keyword>
<evidence type="ECO:0000256" key="2">
    <source>
        <dbReference type="SAM" id="SignalP"/>
    </source>
</evidence>
<dbReference type="RefSeq" id="XP_028334442.1">
    <property type="nucleotide sequence ID" value="XM_028478641.2"/>
</dbReference>
<sequence>MERQGSLPLFLPALLMLSACLLAHLRVDAHIPFLSLGTFSPERAALLGDLAWPGEGRGGREDKRRRVGRLRFHMKWNPFRGWERSRPGMCVCVPVCVCLCLYLHVCNRAGVKAGGKGGREGLRGKLRNEFIFCKMEIRVWWFMATISMNIRVSPGEEPWKPQVSFYLGEDKAQLTHVPGYQSQTCFKIWGKLLEKMGITNLCLFPQWLSLSRSPFLGCEIVCVQTLGGRSIAVCEWEVMELRPEKTFFTKLELSPQLPVLVAFPSPSPLESSMLIYFLWAIIYYLDFSCVLVLFWGVGGEVRVRKVGDGKGNFKISQTP</sequence>
<feature type="chain" id="PRO_5019810076" evidence="2">
    <location>
        <begin position="24"/>
        <end position="319"/>
    </location>
</feature>
<evidence type="ECO:0000313" key="3">
    <source>
        <dbReference type="Proteomes" id="UP000248484"/>
    </source>
</evidence>